<evidence type="ECO:0000313" key="2">
    <source>
        <dbReference type="Proteomes" id="UP000189703"/>
    </source>
</evidence>
<feature type="domain" description="FAR1" evidence="1">
    <location>
        <begin position="101"/>
        <end position="188"/>
    </location>
</feature>
<dbReference type="Proteomes" id="UP000189703">
    <property type="component" value="Unplaced"/>
</dbReference>
<gene>
    <name evidence="3" type="primary">LOC104610447</name>
</gene>
<accession>A0A1U8Q9M0</accession>
<name>A0A1U8Q9M0_NELNU</name>
<sequence length="339" mass="38312">MITEADKQLYGTFEEPTNLLGGETWIPRKKAKVGPNIETTILVTDDKPGNMAELTSVTVCHQDDLIDNDISKCEEDVEVNANDDFHPCVGMEFESEEDAYNFYNQYARGIGFSAWRSSTQKSKCTGDLIARSFCCSLQGYREIKSDRNEQKKRVPVESRTGCMALMNIRKTGTRWIITRLVEEHNHILSTPRKCKQNNYILKWQTENARSGLVVGDRHKDIQANCEEPVTVRYSNLYREATKIAEKACTNNEVYSVEMNSLCTTLNDVEDTLKRTSVAVPSHDSIAYTDLDSQHHGASFVDLGQKNFGQGTTPAWVLNQQFTSFDLNDPSQVFLHPALC</sequence>
<dbReference type="PANTHER" id="PTHR46328:SF30">
    <property type="entry name" value="OS04G0641500 PROTEIN"/>
    <property type="match status" value="1"/>
</dbReference>
<dbReference type="Pfam" id="PF03101">
    <property type="entry name" value="FAR1"/>
    <property type="match status" value="1"/>
</dbReference>
<dbReference type="AlphaFoldDB" id="A0A1U8Q9M0"/>
<proteinExistence type="predicted"/>
<dbReference type="OrthoDB" id="1935346at2759"/>
<dbReference type="GeneID" id="104610447"/>
<protein>
    <submittedName>
        <fullName evidence="3">Uncharacterized protein LOC104610447 isoform X1</fullName>
    </submittedName>
</protein>
<dbReference type="KEGG" id="nnu:104610447"/>
<dbReference type="InterPro" id="IPR004330">
    <property type="entry name" value="FAR1_DNA_bnd_dom"/>
</dbReference>
<dbReference type="PANTHER" id="PTHR46328">
    <property type="entry name" value="FAR-RED IMPAIRED RESPONSIVE (FAR1) FAMILY PROTEIN-RELATED"/>
    <property type="match status" value="1"/>
</dbReference>
<organism evidence="2 3">
    <name type="scientific">Nelumbo nucifera</name>
    <name type="common">Sacred lotus</name>
    <dbReference type="NCBI Taxonomy" id="4432"/>
    <lineage>
        <taxon>Eukaryota</taxon>
        <taxon>Viridiplantae</taxon>
        <taxon>Streptophyta</taxon>
        <taxon>Embryophyta</taxon>
        <taxon>Tracheophyta</taxon>
        <taxon>Spermatophyta</taxon>
        <taxon>Magnoliopsida</taxon>
        <taxon>Proteales</taxon>
        <taxon>Nelumbonaceae</taxon>
        <taxon>Nelumbo</taxon>
    </lineage>
</organism>
<dbReference type="RefSeq" id="XP_019055489.1">
    <property type="nucleotide sequence ID" value="XM_019199944.1"/>
</dbReference>
<evidence type="ECO:0000313" key="3">
    <source>
        <dbReference type="RefSeq" id="XP_019055489.1"/>
    </source>
</evidence>
<dbReference type="InParanoid" id="A0A1U8Q9M0"/>
<evidence type="ECO:0000259" key="1">
    <source>
        <dbReference type="Pfam" id="PF03101"/>
    </source>
</evidence>
<reference evidence="3" key="1">
    <citation type="submission" date="2025-08" db="UniProtKB">
        <authorList>
            <consortium name="RefSeq"/>
        </authorList>
    </citation>
    <scope>IDENTIFICATION</scope>
</reference>
<keyword evidence="2" id="KW-1185">Reference proteome</keyword>